<dbReference type="PIRSF" id="PIRSF036361">
    <property type="entry name" value="YunD"/>
    <property type="match status" value="1"/>
</dbReference>
<evidence type="ECO:0000259" key="4">
    <source>
        <dbReference type="Pfam" id="PF02872"/>
    </source>
</evidence>
<evidence type="ECO:0000313" key="6">
    <source>
        <dbReference type="Proteomes" id="UP001601059"/>
    </source>
</evidence>
<dbReference type="RefSeq" id="WP_389362297.1">
    <property type="nucleotide sequence ID" value="NZ_JBIACK010000009.1"/>
</dbReference>
<dbReference type="PANTHER" id="PTHR11575:SF23">
    <property type="entry name" value="5-NUCLEOTIDASE FAMILY PROTEIN"/>
    <property type="match status" value="1"/>
</dbReference>
<dbReference type="Gene3D" id="3.90.780.10">
    <property type="entry name" value="5'-Nucleotidase, C-terminal domain"/>
    <property type="match status" value="1"/>
</dbReference>
<protein>
    <submittedName>
        <fullName evidence="5">Bifunctional metallophosphatase/5'-nucleotidase</fullName>
    </submittedName>
</protein>
<dbReference type="InterPro" id="IPR029052">
    <property type="entry name" value="Metallo-depent_PP-like"/>
</dbReference>
<evidence type="ECO:0000256" key="2">
    <source>
        <dbReference type="RuleBase" id="RU362119"/>
    </source>
</evidence>
<dbReference type="InterPro" id="IPR008334">
    <property type="entry name" value="5'-Nucleotdase_C"/>
</dbReference>
<evidence type="ECO:0000259" key="3">
    <source>
        <dbReference type="Pfam" id="PF00149"/>
    </source>
</evidence>
<dbReference type="InterPro" id="IPR036907">
    <property type="entry name" value="5'-Nucleotdase_C_sf"/>
</dbReference>
<keyword evidence="1" id="KW-0732">Signal</keyword>
<comment type="caution">
    <text evidence="5">The sequence shown here is derived from an EMBL/GenBank/DDBJ whole genome shotgun (WGS) entry which is preliminary data.</text>
</comment>
<accession>A0ABW6KDJ4</accession>
<keyword evidence="6" id="KW-1185">Reference proteome</keyword>
<dbReference type="InterPro" id="IPR011240">
    <property type="entry name" value="Pesterase_YunD"/>
</dbReference>
<dbReference type="InterPro" id="IPR006179">
    <property type="entry name" value="5_nucleotidase/apyrase"/>
</dbReference>
<feature type="domain" description="Calcineurin-like phosphoesterase" evidence="3">
    <location>
        <begin position="5"/>
        <end position="204"/>
    </location>
</feature>
<name>A0ABW6KDJ4_9BACI</name>
<dbReference type="Gene3D" id="3.60.21.10">
    <property type="match status" value="1"/>
</dbReference>
<dbReference type="CDD" id="cd00845">
    <property type="entry name" value="MPP_UshA_N_like"/>
    <property type="match status" value="1"/>
</dbReference>
<dbReference type="Pfam" id="PF00149">
    <property type="entry name" value="Metallophos"/>
    <property type="match status" value="1"/>
</dbReference>
<dbReference type="PRINTS" id="PR01607">
    <property type="entry name" value="APYRASEFAMLY"/>
</dbReference>
<keyword evidence="2" id="KW-0378">Hydrolase</keyword>
<dbReference type="PANTHER" id="PTHR11575">
    <property type="entry name" value="5'-NUCLEOTIDASE-RELATED"/>
    <property type="match status" value="1"/>
</dbReference>
<comment type="similarity">
    <text evidence="2">Belongs to the 5'-nucleotidase family.</text>
</comment>
<evidence type="ECO:0000256" key="1">
    <source>
        <dbReference type="ARBA" id="ARBA00022729"/>
    </source>
</evidence>
<feature type="domain" description="5'-Nucleotidase C-terminal" evidence="4">
    <location>
        <begin position="288"/>
        <end position="415"/>
    </location>
</feature>
<proteinExistence type="inferred from homology"/>
<dbReference type="SUPFAM" id="SSF56300">
    <property type="entry name" value="Metallo-dependent phosphatases"/>
    <property type="match status" value="1"/>
</dbReference>
<dbReference type="Pfam" id="PF02872">
    <property type="entry name" value="5_nucleotid_C"/>
    <property type="match status" value="1"/>
</dbReference>
<evidence type="ECO:0000313" key="5">
    <source>
        <dbReference type="EMBL" id="MFE8702328.1"/>
    </source>
</evidence>
<reference evidence="5 6" key="1">
    <citation type="submission" date="2024-08" db="EMBL/GenBank/DDBJ databases">
        <title>Two novel Cytobacillus novel species.</title>
        <authorList>
            <person name="Liu G."/>
        </authorList>
    </citation>
    <scope>NUCLEOTIDE SEQUENCE [LARGE SCALE GENOMIC DNA]</scope>
    <source>
        <strain evidence="5 6">FJAT-54145</strain>
    </source>
</reference>
<dbReference type="Proteomes" id="UP001601059">
    <property type="component" value="Unassembled WGS sequence"/>
</dbReference>
<dbReference type="SUPFAM" id="SSF55816">
    <property type="entry name" value="5'-nucleotidase (syn. UDP-sugar hydrolase), C-terminal domain"/>
    <property type="match status" value="1"/>
</dbReference>
<keyword evidence="2" id="KW-0547">Nucleotide-binding</keyword>
<dbReference type="InterPro" id="IPR004843">
    <property type="entry name" value="Calcineurin-like_PHP"/>
</dbReference>
<organism evidence="5 6">
    <name type="scientific">Cytobacillus spartinae</name>
    <dbReference type="NCBI Taxonomy" id="3299023"/>
    <lineage>
        <taxon>Bacteria</taxon>
        <taxon>Bacillati</taxon>
        <taxon>Bacillota</taxon>
        <taxon>Bacilli</taxon>
        <taxon>Bacillales</taxon>
        <taxon>Bacillaceae</taxon>
        <taxon>Cytobacillus</taxon>
    </lineage>
</organism>
<sequence length="455" mass="51940">MEEIHIYHTNDLHSHFEHWPRIHELLVSRRKWHTEVGEDVFMFDIGDHMDRWHPLSDGTRGKGNTTLLNKAGYDAATIGNNEGITLPFKDLNTLYDDATFQVLVANLYTEDGKHPQWVKPYSIYKTKSGIKLGVIGLTAYFSHFYHLLGWRLTNPLEELSAQLENLKEKADIIILLSHLGINEDEQIAEQFPEIDVILGAHTHHILHEGKLINNSLLGAAGKFGMYVGHVRLQVDPITKQLIHKKAILYDSNKLPFLDNEDVMISELYENGKSILSKEIAKVPEEIKNKHDMAAMLCSALMEWCEADCAFLNKGLILKDLEKDVVTPYDLLSICPHPINPCVVELSGVELKEVLTQTLNEKWADLQLKGLGFRGTVMGSIVYAGITIFKGSKGLNIKINNEELVREKIYRLAIPDMFTFGRFFPEIHRAKHKTYYLPEFLRDLIEWKLKSGKDCS</sequence>
<gene>
    <name evidence="5" type="ORF">ACFYKX_17160</name>
</gene>
<dbReference type="EMBL" id="JBIACK010000009">
    <property type="protein sequence ID" value="MFE8702328.1"/>
    <property type="molecule type" value="Genomic_DNA"/>
</dbReference>